<sequence length="117" mass="11990">MDSTTLMVTVLSMVGVRLPVLIALCIGLVWVIGAPRDATRTGALVGLGLLLLSSLGGLAAGILPMWLVSSGNFSAISGMGAILGVLHFALAMVEAIGVVLLVWALVRLLRSRTIPAA</sequence>
<dbReference type="AlphaFoldDB" id="A0A0L8A7H0"/>
<name>A0A0L8A7H0_9GAMM</name>
<keyword evidence="1" id="KW-0812">Transmembrane</keyword>
<proteinExistence type="predicted"/>
<keyword evidence="1" id="KW-0472">Membrane</keyword>
<comment type="caution">
    <text evidence="2">The sequence shown here is derived from an EMBL/GenBank/DDBJ whole genome shotgun (WGS) entry which is preliminary data.</text>
</comment>
<feature type="transmembrane region" description="Helical" evidence="1">
    <location>
        <begin position="79"/>
        <end position="106"/>
    </location>
</feature>
<evidence type="ECO:0000313" key="2">
    <source>
        <dbReference type="EMBL" id="KOE98166.1"/>
    </source>
</evidence>
<reference evidence="2 3" key="1">
    <citation type="journal article" date="2012" name="J. Bacteriol.">
        <title>Genome sequence of a novel nicotine-degrading strain, Pseudomonas geniculata N1.</title>
        <authorList>
            <person name="Tang H."/>
            <person name="Yu H."/>
            <person name="Tai C."/>
            <person name="Huang K."/>
            <person name="Liu Y."/>
            <person name="Wang L."/>
            <person name="Yao Y."/>
            <person name="Wu G."/>
            <person name="Xu P."/>
        </authorList>
    </citation>
    <scope>NUCLEOTIDE SEQUENCE [LARGE SCALE GENOMIC DNA]</scope>
    <source>
        <strain evidence="2 3">N1</strain>
    </source>
</reference>
<dbReference type="Proteomes" id="UP000036890">
    <property type="component" value="Unassembled WGS sequence"/>
</dbReference>
<evidence type="ECO:0000256" key="1">
    <source>
        <dbReference type="SAM" id="Phobius"/>
    </source>
</evidence>
<organism evidence="2 3">
    <name type="scientific">Stenotrophomonas geniculata N1</name>
    <dbReference type="NCBI Taxonomy" id="1167641"/>
    <lineage>
        <taxon>Bacteria</taxon>
        <taxon>Pseudomonadati</taxon>
        <taxon>Pseudomonadota</taxon>
        <taxon>Gammaproteobacteria</taxon>
        <taxon>Lysobacterales</taxon>
        <taxon>Lysobacteraceae</taxon>
        <taxon>Stenotrophomonas</taxon>
    </lineage>
</organism>
<evidence type="ECO:0000313" key="3">
    <source>
        <dbReference type="Proteomes" id="UP000036890"/>
    </source>
</evidence>
<accession>A0A0L8A7H0</accession>
<protein>
    <submittedName>
        <fullName evidence="2">Membrane protein</fullName>
    </submittedName>
</protein>
<keyword evidence="1" id="KW-1133">Transmembrane helix</keyword>
<dbReference type="EMBL" id="AJLO02000034">
    <property type="protein sequence ID" value="KOE98166.1"/>
    <property type="molecule type" value="Genomic_DNA"/>
</dbReference>
<dbReference type="RefSeq" id="WP_029379808.1">
    <property type="nucleotide sequence ID" value="NZ_AJLO02000034.1"/>
</dbReference>
<gene>
    <name evidence="2" type="ORF">W7K_16370</name>
</gene>
<dbReference type="GeneID" id="86937634"/>
<dbReference type="OrthoDB" id="6054228at2"/>
<feature type="transmembrane region" description="Helical" evidence="1">
    <location>
        <begin position="6"/>
        <end position="32"/>
    </location>
</feature>
<feature type="transmembrane region" description="Helical" evidence="1">
    <location>
        <begin position="44"/>
        <end position="67"/>
    </location>
</feature>